<dbReference type="Pfam" id="PF01476">
    <property type="entry name" value="LysM"/>
    <property type="match status" value="1"/>
</dbReference>
<keyword evidence="4" id="KW-1185">Reference proteome</keyword>
<sequence>MTALQSDANVAVRPALRAVRAGERKAGERKAAVRPDRPAEASRLLRAVPTPGSADVGFVRPSRPVRQIRQVARTSASRAAGSGRPVRIARSAQAGTWAARQDRATRAVVVRRQRIILALGIAAAAIFAFALGIFLYAALGLGLQAGGVTTVMAGDSLWSIASAMGTGLPTERVVHDIMALNALDGTHIAAGSQLLLPSY</sequence>
<gene>
    <name evidence="3" type="ORF">J2S45_000868</name>
</gene>
<dbReference type="SMART" id="SM00257">
    <property type="entry name" value="LysM"/>
    <property type="match status" value="1"/>
</dbReference>
<evidence type="ECO:0000256" key="1">
    <source>
        <dbReference type="SAM" id="Phobius"/>
    </source>
</evidence>
<accession>A0ABT9PHK8</accession>
<dbReference type="CDD" id="cd00118">
    <property type="entry name" value="LysM"/>
    <property type="match status" value="1"/>
</dbReference>
<reference evidence="3 4" key="1">
    <citation type="submission" date="2023-07" db="EMBL/GenBank/DDBJ databases">
        <title>Sequencing the genomes of 1000 actinobacteria strains.</title>
        <authorList>
            <person name="Klenk H.-P."/>
        </authorList>
    </citation>
    <scope>NUCLEOTIDE SEQUENCE [LARGE SCALE GENOMIC DNA]</scope>
    <source>
        <strain evidence="3 4">DSM 19515</strain>
    </source>
</reference>
<dbReference type="Proteomes" id="UP001230145">
    <property type="component" value="Unassembled WGS sequence"/>
</dbReference>
<dbReference type="Gene3D" id="3.10.350.10">
    <property type="entry name" value="LysM domain"/>
    <property type="match status" value="1"/>
</dbReference>
<dbReference type="EMBL" id="JAUSQL010000001">
    <property type="protein sequence ID" value="MDP9832189.1"/>
    <property type="molecule type" value="Genomic_DNA"/>
</dbReference>
<dbReference type="InterPro" id="IPR018392">
    <property type="entry name" value="LysM"/>
</dbReference>
<evidence type="ECO:0000259" key="2">
    <source>
        <dbReference type="PROSITE" id="PS51782"/>
    </source>
</evidence>
<proteinExistence type="predicted"/>
<keyword evidence="1" id="KW-0812">Transmembrane</keyword>
<dbReference type="RefSeq" id="WP_270974252.1">
    <property type="nucleotide sequence ID" value="NZ_JAUSQL010000001.1"/>
</dbReference>
<keyword evidence="1" id="KW-1133">Transmembrane helix</keyword>
<comment type="caution">
    <text evidence="3">The sequence shown here is derived from an EMBL/GenBank/DDBJ whole genome shotgun (WGS) entry which is preliminary data.</text>
</comment>
<feature type="transmembrane region" description="Helical" evidence="1">
    <location>
        <begin position="115"/>
        <end position="139"/>
    </location>
</feature>
<dbReference type="InterPro" id="IPR036779">
    <property type="entry name" value="LysM_dom_sf"/>
</dbReference>
<protein>
    <recommendedName>
        <fullName evidence="2">LysM domain-containing protein</fullName>
    </recommendedName>
</protein>
<feature type="domain" description="LysM" evidence="2">
    <location>
        <begin position="147"/>
        <end position="196"/>
    </location>
</feature>
<organism evidence="3 4">
    <name type="scientific">Trueperella abortisuis</name>
    <dbReference type="NCBI Taxonomy" id="445930"/>
    <lineage>
        <taxon>Bacteria</taxon>
        <taxon>Bacillati</taxon>
        <taxon>Actinomycetota</taxon>
        <taxon>Actinomycetes</taxon>
        <taxon>Actinomycetales</taxon>
        <taxon>Actinomycetaceae</taxon>
        <taxon>Trueperella</taxon>
    </lineage>
</organism>
<keyword evidence="1" id="KW-0472">Membrane</keyword>
<evidence type="ECO:0000313" key="3">
    <source>
        <dbReference type="EMBL" id="MDP9832189.1"/>
    </source>
</evidence>
<evidence type="ECO:0000313" key="4">
    <source>
        <dbReference type="Proteomes" id="UP001230145"/>
    </source>
</evidence>
<name>A0ABT9PHK8_9ACTO</name>
<dbReference type="PROSITE" id="PS51782">
    <property type="entry name" value="LYSM"/>
    <property type="match status" value="1"/>
</dbReference>